<gene>
    <name evidence="9" type="ORF">UFOPK3516_00745</name>
</gene>
<dbReference type="GO" id="GO:0009360">
    <property type="term" value="C:DNA polymerase III complex"/>
    <property type="evidence" value="ECO:0007669"/>
    <property type="project" value="TreeGrafter"/>
</dbReference>
<dbReference type="GO" id="GO:0006261">
    <property type="term" value="P:DNA-templated DNA replication"/>
    <property type="evidence" value="ECO:0007669"/>
    <property type="project" value="TreeGrafter"/>
</dbReference>
<proteinExistence type="inferred from homology"/>
<evidence type="ECO:0000256" key="2">
    <source>
        <dbReference type="ARBA" id="ARBA00022679"/>
    </source>
</evidence>
<evidence type="ECO:0000256" key="1">
    <source>
        <dbReference type="ARBA" id="ARBA00012417"/>
    </source>
</evidence>
<evidence type="ECO:0000259" key="8">
    <source>
        <dbReference type="Pfam" id="PF21694"/>
    </source>
</evidence>
<dbReference type="InterPro" id="IPR048466">
    <property type="entry name" value="DNA_pol3_delta-like_C"/>
</dbReference>
<dbReference type="GO" id="GO:0003677">
    <property type="term" value="F:DNA binding"/>
    <property type="evidence" value="ECO:0007669"/>
    <property type="project" value="InterPro"/>
</dbReference>
<keyword evidence="2" id="KW-0808">Transferase</keyword>
<dbReference type="PANTHER" id="PTHR34388:SF1">
    <property type="entry name" value="DNA POLYMERASE III SUBUNIT DELTA"/>
    <property type="match status" value="1"/>
</dbReference>
<evidence type="ECO:0000256" key="4">
    <source>
        <dbReference type="ARBA" id="ARBA00022705"/>
    </source>
</evidence>
<comment type="similarity">
    <text evidence="6">Belongs to the DNA polymerase HolA subunit family.</text>
</comment>
<dbReference type="InterPro" id="IPR008921">
    <property type="entry name" value="DNA_pol3_clamp-load_cplx_C"/>
</dbReference>
<dbReference type="SUPFAM" id="SSF48019">
    <property type="entry name" value="post-AAA+ oligomerization domain-like"/>
    <property type="match status" value="1"/>
</dbReference>
<dbReference type="InterPro" id="IPR005790">
    <property type="entry name" value="DNA_polIII_delta"/>
</dbReference>
<dbReference type="Gene3D" id="3.40.50.300">
    <property type="entry name" value="P-loop containing nucleotide triphosphate hydrolases"/>
    <property type="match status" value="1"/>
</dbReference>
<comment type="catalytic activity">
    <reaction evidence="7">
        <text>DNA(n) + a 2'-deoxyribonucleoside 5'-triphosphate = DNA(n+1) + diphosphate</text>
        <dbReference type="Rhea" id="RHEA:22508"/>
        <dbReference type="Rhea" id="RHEA-COMP:17339"/>
        <dbReference type="Rhea" id="RHEA-COMP:17340"/>
        <dbReference type="ChEBI" id="CHEBI:33019"/>
        <dbReference type="ChEBI" id="CHEBI:61560"/>
        <dbReference type="ChEBI" id="CHEBI:173112"/>
        <dbReference type="EC" id="2.7.7.7"/>
    </reaction>
</comment>
<dbReference type="PANTHER" id="PTHR34388">
    <property type="entry name" value="DNA POLYMERASE III SUBUNIT DELTA"/>
    <property type="match status" value="1"/>
</dbReference>
<evidence type="ECO:0000313" key="9">
    <source>
        <dbReference type="EMBL" id="CAB4897110.1"/>
    </source>
</evidence>
<dbReference type="Pfam" id="PF21694">
    <property type="entry name" value="DNA_pol3_delta_C"/>
    <property type="match status" value="1"/>
</dbReference>
<dbReference type="EMBL" id="CAFBMB010000043">
    <property type="protein sequence ID" value="CAB4897110.1"/>
    <property type="molecule type" value="Genomic_DNA"/>
</dbReference>
<dbReference type="Gene3D" id="1.20.272.10">
    <property type="match status" value="1"/>
</dbReference>
<feature type="domain" description="DNA polymerase III delta subunit-like C-terminal" evidence="8">
    <location>
        <begin position="220"/>
        <end position="333"/>
    </location>
</feature>
<keyword evidence="3" id="KW-0548">Nucleotidyltransferase</keyword>
<dbReference type="EC" id="2.7.7.7" evidence="1"/>
<accession>A0A6J7FWN5</accession>
<dbReference type="InterPro" id="IPR027417">
    <property type="entry name" value="P-loop_NTPase"/>
</dbReference>
<dbReference type="GO" id="GO:0003887">
    <property type="term" value="F:DNA-directed DNA polymerase activity"/>
    <property type="evidence" value="ECO:0007669"/>
    <property type="project" value="UniProtKB-KW"/>
</dbReference>
<organism evidence="9">
    <name type="scientific">freshwater metagenome</name>
    <dbReference type="NCBI Taxonomy" id="449393"/>
    <lineage>
        <taxon>unclassified sequences</taxon>
        <taxon>metagenomes</taxon>
        <taxon>ecological metagenomes</taxon>
    </lineage>
</organism>
<evidence type="ECO:0000256" key="5">
    <source>
        <dbReference type="ARBA" id="ARBA00022932"/>
    </source>
</evidence>
<dbReference type="NCBIfam" id="TIGR01128">
    <property type="entry name" value="holA"/>
    <property type="match status" value="1"/>
</dbReference>
<keyword evidence="4" id="KW-0235">DNA replication</keyword>
<sequence>MATTSGRASKVKTSVAIPQLGWREARPATVVLVTGPEEFLAERATTAVRQQLRDADPALEVSDVDATSYAAGQLLTLASPSLFGEPRLIRVSAVEKCTDDFIEDVVSYLEYPDADTTLVLRHSGGVRGKKILDTIRAGAGGGIEIIVDELKSDNDKFEFALAEFDAGGRRITPGAVRGLVAAFSSSGSELAAACQQLMSDTSGDIDERDVDTYYGGRSEATAFRVADIAIAGRPGDALVALRNALESGSDPVPVVAAFASKLRVMARVMGDRRSSAELAGAIGAAPWQIDRARRDLNGWSEGGLATAIVAVADADANVKGATRDSIFALERMVSVVANYGLR</sequence>
<name>A0A6J7FWN5_9ZZZZ</name>
<dbReference type="AlphaFoldDB" id="A0A6J7FWN5"/>
<evidence type="ECO:0000256" key="7">
    <source>
        <dbReference type="ARBA" id="ARBA00049244"/>
    </source>
</evidence>
<protein>
    <recommendedName>
        <fullName evidence="1">DNA-directed DNA polymerase</fullName>
        <ecNumber evidence="1">2.7.7.7</ecNumber>
    </recommendedName>
</protein>
<evidence type="ECO:0000256" key="3">
    <source>
        <dbReference type="ARBA" id="ARBA00022695"/>
    </source>
</evidence>
<evidence type="ECO:0000256" key="6">
    <source>
        <dbReference type="ARBA" id="ARBA00034754"/>
    </source>
</evidence>
<keyword evidence="5" id="KW-0239">DNA-directed DNA polymerase</keyword>
<reference evidence="9" key="1">
    <citation type="submission" date="2020-05" db="EMBL/GenBank/DDBJ databases">
        <authorList>
            <person name="Chiriac C."/>
            <person name="Salcher M."/>
            <person name="Ghai R."/>
            <person name="Kavagutti S V."/>
        </authorList>
    </citation>
    <scope>NUCLEOTIDE SEQUENCE</scope>
</reference>